<dbReference type="InterPro" id="IPR057227">
    <property type="entry name" value="DUF7905"/>
</dbReference>
<organism evidence="3 4">
    <name type="scientific">Aspergillus calidoustus</name>
    <dbReference type="NCBI Taxonomy" id="454130"/>
    <lineage>
        <taxon>Eukaryota</taxon>
        <taxon>Fungi</taxon>
        <taxon>Dikarya</taxon>
        <taxon>Ascomycota</taxon>
        <taxon>Pezizomycotina</taxon>
        <taxon>Eurotiomycetes</taxon>
        <taxon>Eurotiomycetidae</taxon>
        <taxon>Eurotiales</taxon>
        <taxon>Aspergillaceae</taxon>
        <taxon>Aspergillus</taxon>
        <taxon>Aspergillus subgen. Nidulantes</taxon>
    </lineage>
</organism>
<feature type="compositionally biased region" description="Low complexity" evidence="1">
    <location>
        <begin position="755"/>
        <end position="769"/>
    </location>
</feature>
<proteinExistence type="predicted"/>
<dbReference type="AlphaFoldDB" id="A0A0U5GU26"/>
<gene>
    <name evidence="3" type="ORF">ASPCAL08961</name>
</gene>
<dbReference type="OMA" id="WDNMLGQ"/>
<dbReference type="OrthoDB" id="4739136at2759"/>
<evidence type="ECO:0000256" key="1">
    <source>
        <dbReference type="SAM" id="MobiDB-lite"/>
    </source>
</evidence>
<feature type="compositionally biased region" description="Polar residues" evidence="1">
    <location>
        <begin position="730"/>
        <end position="749"/>
    </location>
</feature>
<name>A0A0U5GU26_ASPCI</name>
<evidence type="ECO:0000313" key="4">
    <source>
        <dbReference type="Proteomes" id="UP000054771"/>
    </source>
</evidence>
<feature type="region of interest" description="Disordered" evidence="1">
    <location>
        <begin position="725"/>
        <end position="783"/>
    </location>
</feature>
<feature type="compositionally biased region" description="Polar residues" evidence="1">
    <location>
        <begin position="1"/>
        <end position="10"/>
    </location>
</feature>
<reference evidence="4" key="1">
    <citation type="journal article" date="2016" name="Genome Announc.">
        <title>Draft genome sequences of fungus Aspergillus calidoustus.</title>
        <authorList>
            <person name="Horn F."/>
            <person name="Linde J."/>
            <person name="Mattern D.J."/>
            <person name="Walther G."/>
            <person name="Guthke R."/>
            <person name="Scherlach K."/>
            <person name="Martin K."/>
            <person name="Brakhage A.A."/>
            <person name="Petzke L."/>
            <person name="Valiante V."/>
        </authorList>
    </citation>
    <scope>NUCLEOTIDE SEQUENCE [LARGE SCALE GENOMIC DNA]</scope>
    <source>
        <strain evidence="4">SF006504</strain>
    </source>
</reference>
<evidence type="ECO:0000313" key="3">
    <source>
        <dbReference type="EMBL" id="CEN62324.1"/>
    </source>
</evidence>
<keyword evidence="4" id="KW-1185">Reference proteome</keyword>
<dbReference type="Pfam" id="PF25482">
    <property type="entry name" value="DUF7905"/>
    <property type="match status" value="1"/>
</dbReference>
<feature type="compositionally biased region" description="Basic residues" evidence="1">
    <location>
        <begin position="76"/>
        <end position="89"/>
    </location>
</feature>
<feature type="domain" description="DUF7905" evidence="2">
    <location>
        <begin position="371"/>
        <end position="698"/>
    </location>
</feature>
<evidence type="ECO:0000259" key="2">
    <source>
        <dbReference type="Pfam" id="PF25482"/>
    </source>
</evidence>
<dbReference type="Proteomes" id="UP000054771">
    <property type="component" value="Unassembled WGS sequence"/>
</dbReference>
<dbReference type="STRING" id="454130.A0A0U5GU26"/>
<accession>A0A0U5GU26</accession>
<feature type="region of interest" description="Disordered" evidence="1">
    <location>
        <begin position="1"/>
        <end position="115"/>
    </location>
</feature>
<protein>
    <recommendedName>
        <fullName evidence="2">DUF7905 domain-containing protein</fullName>
    </recommendedName>
</protein>
<sequence length="783" mass="87556">MDHETSNAQEWQLPGYGRFTPKKKAAQTIPPPQTPTPHAAASRPKNEPEPKTQIPPTALKAPALLTKNAGPPQRAARARSRGSRGRGRYNKGTVHSSQLFRDTSAKSKWRNGAKPNGVVQLPAPFGVFKHEFFGAVRTTTFLKKSDGVRGRNEVFEEINKRTNAYVNPPGYTDQVIHIWGEPPQVTAAEEIIRAAIFKCNSFNKVVNKKIADWTKIRAYSENKEANTDFKEKREIVLQQLRGPPGPGFSSSEQLLFLWPKDGPSMNDCLGPQLEYLDLIRARFECHMWSSKDLPGYICAVGQSHEAMKEIARRLRTLYAESVAKSNVKTKLYLVEPPEPRIMKSEIVVKKEYNLHKPMLQGNPLSSNGLTKWQDRVVLIDSKNRARLQDAIERSLVGIAYVRGHLRMRINLGTFVLDKYAVPEDNMPFYGFEEFREMLLHEQTKGRLIPVLKVDQSKLLERCFKATHLIERCDGMSSPLRSAELAYSVNFEFTGSDKSMLRLEAEFAKSPGAQDYEITQRRWLRPRTGGHAADQRPPLHVAVTDFGRSDWQLEIKSLDFHDTASINTALKRFSHTIGFQHTENMGDISAEPERKVIFPADAPVSRFIEKTALRYSLKDTDYIFEIARYDEYRRVDLAVHPGQTGTTITGGISKTPFTTWGASIFGTNWDNLLGGHANLPVGQAARYSPSLSTFFPSKEPSTEIEDEAKGFWEFIDLVKQAAELLGPTQPSPLKSTGPNTASQAVPSSTKVDPVKSAASSSAVSSPTSMSRPAEMLNADLGTLF</sequence>
<dbReference type="EMBL" id="CDMC01000007">
    <property type="protein sequence ID" value="CEN62324.1"/>
    <property type="molecule type" value="Genomic_DNA"/>
</dbReference>